<keyword evidence="2" id="KW-1185">Reference proteome</keyword>
<organism evidence="2 3">
    <name type="scientific">Haemonchus contortus</name>
    <name type="common">Barber pole worm</name>
    <dbReference type="NCBI Taxonomy" id="6289"/>
    <lineage>
        <taxon>Eukaryota</taxon>
        <taxon>Metazoa</taxon>
        <taxon>Ecdysozoa</taxon>
        <taxon>Nematoda</taxon>
        <taxon>Chromadorea</taxon>
        <taxon>Rhabditida</taxon>
        <taxon>Rhabditina</taxon>
        <taxon>Rhabditomorpha</taxon>
        <taxon>Strongyloidea</taxon>
        <taxon>Trichostrongylidae</taxon>
        <taxon>Haemonchus</taxon>
    </lineage>
</organism>
<evidence type="ECO:0000256" key="1">
    <source>
        <dbReference type="SAM" id="MobiDB-lite"/>
    </source>
</evidence>
<evidence type="ECO:0000313" key="3">
    <source>
        <dbReference type="WBParaSite" id="HCON_00179190-00001"/>
    </source>
</evidence>
<accession>A0A7I4Z5F1</accession>
<feature type="compositionally biased region" description="Polar residues" evidence="1">
    <location>
        <begin position="1"/>
        <end position="13"/>
    </location>
</feature>
<protein>
    <submittedName>
        <fullName evidence="3">Mce4_CUP1 domain-containing protein</fullName>
    </submittedName>
</protein>
<sequence>MGPPVTRSQSTESRAVVALTPRPDSDLPASANLAGALADLDDRATVQGRDAKTLPDATVLTIGEFRDEARAGATRLTQTINEGYSSLLSDLNNSFAAVERNVAVSNSYLIPAVVHMRHGATSPDSPVGNLAQYTYEPDCGARLIVLDQGYAVAPVIRRPRSTDGDTGIVTSNQLAAQLLAVEGSALPTHPQTEIQEPFENSPLQLPQRP</sequence>
<feature type="region of interest" description="Disordered" evidence="1">
    <location>
        <begin position="1"/>
        <end position="24"/>
    </location>
</feature>
<reference evidence="3" key="1">
    <citation type="submission" date="2020-12" db="UniProtKB">
        <authorList>
            <consortium name="WormBaseParasite"/>
        </authorList>
    </citation>
    <scope>IDENTIFICATION</scope>
    <source>
        <strain evidence="3">MHco3</strain>
    </source>
</reference>
<dbReference type="Proteomes" id="UP000025227">
    <property type="component" value="Unplaced"/>
</dbReference>
<dbReference type="AlphaFoldDB" id="A0A7I4Z5F1"/>
<name>A0A7I4Z5F1_HAECO</name>
<evidence type="ECO:0000313" key="2">
    <source>
        <dbReference type="Proteomes" id="UP000025227"/>
    </source>
</evidence>
<proteinExistence type="predicted"/>
<dbReference type="WBParaSite" id="HCON_00179190-00001">
    <property type="protein sequence ID" value="HCON_00179190-00001"/>
    <property type="gene ID" value="HCON_00179190"/>
</dbReference>